<feature type="region of interest" description="Disordered" evidence="1">
    <location>
        <begin position="267"/>
        <end position="292"/>
    </location>
</feature>
<evidence type="ECO:0000313" key="3">
    <source>
        <dbReference type="Proteomes" id="UP001066276"/>
    </source>
</evidence>
<evidence type="ECO:0000313" key="2">
    <source>
        <dbReference type="EMBL" id="KAJ1148386.1"/>
    </source>
</evidence>
<dbReference type="EMBL" id="JANPWB010000009">
    <property type="protein sequence ID" value="KAJ1148386.1"/>
    <property type="molecule type" value="Genomic_DNA"/>
</dbReference>
<dbReference type="Proteomes" id="UP001066276">
    <property type="component" value="Chromosome 5"/>
</dbReference>
<organism evidence="2 3">
    <name type="scientific">Pleurodeles waltl</name>
    <name type="common">Iberian ribbed newt</name>
    <dbReference type="NCBI Taxonomy" id="8319"/>
    <lineage>
        <taxon>Eukaryota</taxon>
        <taxon>Metazoa</taxon>
        <taxon>Chordata</taxon>
        <taxon>Craniata</taxon>
        <taxon>Vertebrata</taxon>
        <taxon>Euteleostomi</taxon>
        <taxon>Amphibia</taxon>
        <taxon>Batrachia</taxon>
        <taxon>Caudata</taxon>
        <taxon>Salamandroidea</taxon>
        <taxon>Salamandridae</taxon>
        <taxon>Pleurodelinae</taxon>
        <taxon>Pleurodeles</taxon>
    </lineage>
</organism>
<reference evidence="2" key="1">
    <citation type="journal article" date="2022" name="bioRxiv">
        <title>Sequencing and chromosome-scale assembly of the giantPleurodeles waltlgenome.</title>
        <authorList>
            <person name="Brown T."/>
            <person name="Elewa A."/>
            <person name="Iarovenko S."/>
            <person name="Subramanian E."/>
            <person name="Araus A.J."/>
            <person name="Petzold A."/>
            <person name="Susuki M."/>
            <person name="Suzuki K.-i.T."/>
            <person name="Hayashi T."/>
            <person name="Toyoda A."/>
            <person name="Oliveira C."/>
            <person name="Osipova E."/>
            <person name="Leigh N.D."/>
            <person name="Simon A."/>
            <person name="Yun M.H."/>
        </authorList>
    </citation>
    <scope>NUCLEOTIDE SEQUENCE</scope>
    <source>
        <strain evidence="2">20211129_DDA</strain>
        <tissue evidence="2">Liver</tissue>
    </source>
</reference>
<evidence type="ECO:0000256" key="1">
    <source>
        <dbReference type="SAM" id="MobiDB-lite"/>
    </source>
</evidence>
<sequence length="336" mass="36253">MMLRPDPHKRLEAGGWPNTVGQDLRTTSVEAAQRPTASYLHLRSRVGLPLVDTAAAGGWGAIVHQDRWAAVRASSPIRRLGGSGPHPVACGARTSPAAQRPGGSMLGVRCPCLKIAVVREWGAAADLPRTWGFPRPNAAAPVIRRTTTGDAGMWKAPSSPVDCTAKKTGRFDKILAAVLDIKNTLRPKIDALQIDVGLMKDDHEKLKDRVEIVESTVASLRPIVKAADSQMKAFQAELEQLRKHVDDQEGCSRRTNIERAQLVAEVENRAETPPPAPSDELDPTASLPLLGGGPKVTTQVFRGGDVMRKAKPLLLLLTAGDVVKWAVEMWLEDLGV</sequence>
<feature type="region of interest" description="Disordered" evidence="1">
    <location>
        <begin position="1"/>
        <end position="22"/>
    </location>
</feature>
<protein>
    <submittedName>
        <fullName evidence="2">Uncharacterized protein</fullName>
    </submittedName>
</protein>
<accession>A0AAV7R6F2</accession>
<name>A0AAV7R6F2_PLEWA</name>
<dbReference type="AlphaFoldDB" id="A0AAV7R6F2"/>
<keyword evidence="3" id="KW-1185">Reference proteome</keyword>
<gene>
    <name evidence="2" type="ORF">NDU88_001223</name>
</gene>
<feature type="compositionally biased region" description="Basic and acidic residues" evidence="1">
    <location>
        <begin position="1"/>
        <end position="12"/>
    </location>
</feature>
<proteinExistence type="predicted"/>
<comment type="caution">
    <text evidence="2">The sequence shown here is derived from an EMBL/GenBank/DDBJ whole genome shotgun (WGS) entry which is preliminary data.</text>
</comment>